<sequence length="483" mass="51900">MNALAFNPVTAVLVIPVSAAVLLALLPSYRISARLNVFASLLTFVAALLLFVTERPQPGRYLLIDDLNIVFIVLNSFVGFTTSVFSASYIAHELETGRLTPANLRFYHAMYQIMMFGMNLAFVSNNVGLMWVAVELATLTTVLMVGIYRTHEALEAAWKYFILGSVGIAFALFGTILVYMAAQPVVGEGYDAMAWTLLIQHAAAFDPGLLNVAFVFLLLGYGTKVGLAPLHAWLPDAHAEGPTPISAVLSGLLLNVALYAVLRFKILIAASPEAIAPGPLMVTMGLTSLVFAAFMLYRRRDIKRMFAYSSIEHMGIIVFAFGMGGPLANFAGLLHMVMHSLTKSAIFYAVGHIAQIKGTQRLSSIRGLTESHPGLGWGLVIGVVAIAGLPPLGIFMSEFLVVSSTFARQPLLAIPLVFGLLIAFGALLLRLTGVAFGQPRGSTAPVEGSYMPMYSHLALVLGGGVYLPPPLVAWFQHIANLLG</sequence>
<feature type="transmembrane region" description="Helical" evidence="8">
    <location>
        <begin position="243"/>
        <end position="262"/>
    </location>
</feature>
<evidence type="ECO:0000313" key="10">
    <source>
        <dbReference type="EMBL" id="MBB3146713.1"/>
    </source>
</evidence>
<dbReference type="InterPro" id="IPR001750">
    <property type="entry name" value="ND/Mrp_TM"/>
</dbReference>
<keyword evidence="11" id="KW-1185">Reference proteome</keyword>
<feature type="transmembrane region" description="Helical" evidence="8">
    <location>
        <begin position="375"/>
        <end position="400"/>
    </location>
</feature>
<dbReference type="EC" id="1.-.-.-" evidence="10"/>
<dbReference type="AlphaFoldDB" id="A0A839UA18"/>
<feature type="transmembrane region" description="Helical" evidence="8">
    <location>
        <begin position="104"/>
        <end position="123"/>
    </location>
</feature>
<name>A0A839UA18_9HYPH</name>
<proteinExistence type="predicted"/>
<evidence type="ECO:0000313" key="11">
    <source>
        <dbReference type="Proteomes" id="UP000554520"/>
    </source>
</evidence>
<comment type="caution">
    <text evidence="10">The sequence shown here is derived from an EMBL/GenBank/DDBJ whole genome shotgun (WGS) entry which is preliminary data.</text>
</comment>
<dbReference type="Pfam" id="PF00361">
    <property type="entry name" value="Proton_antipo_M"/>
    <property type="match status" value="1"/>
</dbReference>
<feature type="transmembrane region" description="Helical" evidence="8">
    <location>
        <begin position="33"/>
        <end position="52"/>
    </location>
</feature>
<feature type="transmembrane region" description="Helical" evidence="8">
    <location>
        <begin position="160"/>
        <end position="182"/>
    </location>
</feature>
<dbReference type="NCBIfam" id="NF005045">
    <property type="entry name" value="PRK06458.1-5"/>
    <property type="match status" value="1"/>
</dbReference>
<reference evidence="10 11" key="1">
    <citation type="submission" date="2020-08" db="EMBL/GenBank/DDBJ databases">
        <title>Genomic Encyclopedia of Type Strains, Phase III (KMG-III): the genomes of soil and plant-associated and newly described type strains.</title>
        <authorList>
            <person name="Whitman W."/>
        </authorList>
    </citation>
    <scope>NUCLEOTIDE SEQUENCE [LARGE SCALE GENOMIC DNA]</scope>
    <source>
        <strain evidence="10 11">CECT 7015</strain>
    </source>
</reference>
<dbReference type="RefSeq" id="WP_183662501.1">
    <property type="nucleotide sequence ID" value="NZ_JACHXN010000009.1"/>
</dbReference>
<feature type="transmembrane region" description="Helical" evidence="8">
    <location>
        <begin position="412"/>
        <end position="433"/>
    </location>
</feature>
<evidence type="ECO:0000256" key="8">
    <source>
        <dbReference type="SAM" id="Phobius"/>
    </source>
</evidence>
<dbReference type="Proteomes" id="UP000554520">
    <property type="component" value="Unassembled WGS sequence"/>
</dbReference>
<accession>A0A839UA18</accession>
<dbReference type="GO" id="GO:0016491">
    <property type="term" value="F:oxidoreductase activity"/>
    <property type="evidence" value="ECO:0007669"/>
    <property type="project" value="UniProtKB-KW"/>
</dbReference>
<dbReference type="PRINTS" id="PR01437">
    <property type="entry name" value="NUOXDRDTASE4"/>
</dbReference>
<keyword evidence="3 7" id="KW-0812">Transmembrane</keyword>
<dbReference type="GO" id="GO:0008137">
    <property type="term" value="F:NADH dehydrogenase (ubiquinone) activity"/>
    <property type="evidence" value="ECO:0007669"/>
    <property type="project" value="InterPro"/>
</dbReference>
<dbReference type="PANTHER" id="PTHR42682:SF5">
    <property type="entry name" value="HYDROGENASE-4 COMPONENT F"/>
    <property type="match status" value="1"/>
</dbReference>
<feature type="transmembrane region" description="Helical" evidence="8">
    <location>
        <begin position="274"/>
        <end position="296"/>
    </location>
</feature>
<feature type="transmembrane region" description="Helical" evidence="8">
    <location>
        <begin position="453"/>
        <end position="475"/>
    </location>
</feature>
<feature type="transmembrane region" description="Helical" evidence="8">
    <location>
        <begin position="6"/>
        <end position="26"/>
    </location>
</feature>
<evidence type="ECO:0000256" key="2">
    <source>
        <dbReference type="ARBA" id="ARBA00022475"/>
    </source>
</evidence>
<evidence type="ECO:0000256" key="3">
    <source>
        <dbReference type="ARBA" id="ARBA00022692"/>
    </source>
</evidence>
<keyword evidence="5 10" id="KW-0560">Oxidoreductase</keyword>
<dbReference type="InterPro" id="IPR003918">
    <property type="entry name" value="NADH_UbQ_OxRdtase"/>
</dbReference>
<evidence type="ECO:0000256" key="6">
    <source>
        <dbReference type="ARBA" id="ARBA00023136"/>
    </source>
</evidence>
<evidence type="ECO:0000259" key="9">
    <source>
        <dbReference type="Pfam" id="PF00361"/>
    </source>
</evidence>
<dbReference type="InterPro" id="IPR052175">
    <property type="entry name" value="ComplexI-like_HydComp"/>
</dbReference>
<evidence type="ECO:0000256" key="7">
    <source>
        <dbReference type="RuleBase" id="RU000320"/>
    </source>
</evidence>
<dbReference type="EMBL" id="JACHXN010000009">
    <property type="protein sequence ID" value="MBB3146713.1"/>
    <property type="molecule type" value="Genomic_DNA"/>
</dbReference>
<keyword evidence="4 8" id="KW-1133">Transmembrane helix</keyword>
<gene>
    <name evidence="10" type="ORF">FHS21_003129</name>
</gene>
<dbReference type="GO" id="GO:0042773">
    <property type="term" value="P:ATP synthesis coupled electron transport"/>
    <property type="evidence" value="ECO:0007669"/>
    <property type="project" value="InterPro"/>
</dbReference>
<evidence type="ECO:0000256" key="1">
    <source>
        <dbReference type="ARBA" id="ARBA00004651"/>
    </source>
</evidence>
<protein>
    <submittedName>
        <fullName evidence="10">Hydrogenase-4 component F</fullName>
        <ecNumber evidence="10">1.-.-.-</ecNumber>
    </submittedName>
</protein>
<dbReference type="GO" id="GO:0005886">
    <property type="term" value="C:plasma membrane"/>
    <property type="evidence" value="ECO:0007669"/>
    <property type="project" value="UniProtKB-SubCell"/>
</dbReference>
<dbReference type="NCBIfam" id="NF005043">
    <property type="entry name" value="PRK06458.1-3"/>
    <property type="match status" value="1"/>
</dbReference>
<feature type="transmembrane region" description="Helical" evidence="8">
    <location>
        <begin position="129"/>
        <end position="148"/>
    </location>
</feature>
<feature type="domain" description="NADH:quinone oxidoreductase/Mrp antiporter transmembrane" evidence="9">
    <location>
        <begin position="124"/>
        <end position="420"/>
    </location>
</feature>
<feature type="transmembrane region" description="Helical" evidence="8">
    <location>
        <begin position="316"/>
        <end position="338"/>
    </location>
</feature>
<organism evidence="10 11">
    <name type="scientific">Phyllobacterium trifolii</name>
    <dbReference type="NCBI Taxonomy" id="300193"/>
    <lineage>
        <taxon>Bacteria</taxon>
        <taxon>Pseudomonadati</taxon>
        <taxon>Pseudomonadota</taxon>
        <taxon>Alphaproteobacteria</taxon>
        <taxon>Hyphomicrobiales</taxon>
        <taxon>Phyllobacteriaceae</taxon>
        <taxon>Phyllobacterium</taxon>
    </lineage>
</organism>
<evidence type="ECO:0000256" key="5">
    <source>
        <dbReference type="ARBA" id="ARBA00023002"/>
    </source>
</evidence>
<evidence type="ECO:0000256" key="4">
    <source>
        <dbReference type="ARBA" id="ARBA00022989"/>
    </source>
</evidence>
<feature type="transmembrane region" description="Helical" evidence="8">
    <location>
        <begin position="72"/>
        <end position="92"/>
    </location>
</feature>
<comment type="subcellular location">
    <subcellularLocation>
        <location evidence="1">Cell membrane</location>
        <topology evidence="1">Multi-pass membrane protein</topology>
    </subcellularLocation>
    <subcellularLocation>
        <location evidence="7">Membrane</location>
        <topology evidence="7">Multi-pass membrane protein</topology>
    </subcellularLocation>
</comment>
<keyword evidence="6 8" id="KW-0472">Membrane</keyword>
<keyword evidence="2" id="KW-1003">Cell membrane</keyword>
<dbReference type="PANTHER" id="PTHR42682">
    <property type="entry name" value="HYDROGENASE-4 COMPONENT F"/>
    <property type="match status" value="1"/>
</dbReference>